<evidence type="ECO:0000313" key="1">
    <source>
        <dbReference type="EMBL" id="QHL87783.1"/>
    </source>
</evidence>
<protein>
    <submittedName>
        <fullName evidence="1">Uncharacterized protein</fullName>
    </submittedName>
</protein>
<keyword evidence="2" id="KW-1185">Reference proteome</keyword>
<dbReference type="EMBL" id="CP047897">
    <property type="protein sequence ID" value="QHL87783.1"/>
    <property type="molecule type" value="Genomic_DNA"/>
</dbReference>
<organism evidence="1 2">
    <name type="scientific">Nibribacter ruber</name>
    <dbReference type="NCBI Taxonomy" id="2698458"/>
    <lineage>
        <taxon>Bacteria</taxon>
        <taxon>Pseudomonadati</taxon>
        <taxon>Bacteroidota</taxon>
        <taxon>Cytophagia</taxon>
        <taxon>Cytophagales</taxon>
        <taxon>Hymenobacteraceae</taxon>
        <taxon>Nibribacter</taxon>
    </lineage>
</organism>
<gene>
    <name evidence="1" type="ORF">GU926_10220</name>
</gene>
<evidence type="ECO:0000313" key="2">
    <source>
        <dbReference type="Proteomes" id="UP000464214"/>
    </source>
</evidence>
<dbReference type="Proteomes" id="UP000464214">
    <property type="component" value="Chromosome"/>
</dbReference>
<sequence length="210" mass="24472">MPELSFPLEFTFKTPSLANKITVKDTQGLEIFSVHQVHSDVLSESSLLNIDPFLDEAFVYTDASEAHLRYSIKAYQSKEFYASFMFTDHENLLFGHIVRRHWDYVLRAHYSVFDQYWRPVFTIKEADVMTRVHDTMLGRIPFISLLTGYFFNPSYYITRPDGSHVATVTKEKSFLSSRFTLTQAGPCTPHEQERLLLSTMLLVLQERRRG</sequence>
<reference evidence="1 2" key="1">
    <citation type="submission" date="2020-01" db="EMBL/GenBank/DDBJ databases">
        <authorList>
            <person name="Kim M."/>
        </authorList>
    </citation>
    <scope>NUCLEOTIDE SEQUENCE [LARGE SCALE GENOMIC DNA]</scope>
    <source>
        <strain evidence="1 2">BT10</strain>
    </source>
</reference>
<dbReference type="KEGG" id="nib:GU926_10220"/>
<dbReference type="AlphaFoldDB" id="A0A6P1P1J9"/>
<dbReference type="RefSeq" id="WP_160691502.1">
    <property type="nucleotide sequence ID" value="NZ_CP047897.1"/>
</dbReference>
<proteinExistence type="predicted"/>
<name>A0A6P1P1J9_9BACT</name>
<accession>A0A6P1P1J9</accession>